<evidence type="ECO:0000256" key="15">
    <source>
        <dbReference type="PIRSR" id="PIRSR600829-1"/>
    </source>
</evidence>
<evidence type="ECO:0000256" key="18">
    <source>
        <dbReference type="PIRSR" id="PIRSR600829-4"/>
    </source>
</evidence>
<dbReference type="GO" id="GO:0008654">
    <property type="term" value="P:phospholipid biosynthetic process"/>
    <property type="evidence" value="ECO:0007669"/>
    <property type="project" value="UniProtKB-KW"/>
</dbReference>
<dbReference type="GO" id="GO:0046872">
    <property type="term" value="F:metal ion binding"/>
    <property type="evidence" value="ECO:0007669"/>
    <property type="project" value="UniProtKB-KW"/>
</dbReference>
<keyword evidence="4" id="KW-0444">Lipid biosynthesis</keyword>
<dbReference type="GO" id="GO:0005886">
    <property type="term" value="C:plasma membrane"/>
    <property type="evidence" value="ECO:0007669"/>
    <property type="project" value="UniProtKB-SubCell"/>
</dbReference>
<evidence type="ECO:0000256" key="4">
    <source>
        <dbReference type="ARBA" id="ARBA00022516"/>
    </source>
</evidence>
<comment type="cofactor">
    <cofactor evidence="18">
        <name>Mg(2+)</name>
        <dbReference type="ChEBI" id="CHEBI:18420"/>
    </cofactor>
    <text evidence="18">Mn(2+), Zn(2+), Cd(2+) and Co(2+) support activity to lesser extents.</text>
</comment>
<dbReference type="GO" id="GO:0005524">
    <property type="term" value="F:ATP binding"/>
    <property type="evidence" value="ECO:0007669"/>
    <property type="project" value="UniProtKB-KW"/>
</dbReference>
<gene>
    <name evidence="20" type="primary">dgkA</name>
    <name evidence="20" type="ORF">LFYK43_14760</name>
</gene>
<feature type="binding site" evidence="17">
    <location>
        <position position="86"/>
    </location>
    <ligand>
        <name>ATP</name>
        <dbReference type="ChEBI" id="CHEBI:30616"/>
    </ligand>
</feature>
<evidence type="ECO:0000256" key="6">
    <source>
        <dbReference type="ARBA" id="ARBA00022692"/>
    </source>
</evidence>
<keyword evidence="14" id="KW-1208">Phospholipid metabolism</keyword>
<feature type="binding site" evidence="17">
    <location>
        <position position="38"/>
    </location>
    <ligand>
        <name>ATP</name>
        <dbReference type="ChEBI" id="CHEBI:30616"/>
    </ligand>
</feature>
<feature type="binding site" evidence="18">
    <location>
        <position position="38"/>
    </location>
    <ligand>
        <name>a divalent metal cation</name>
        <dbReference type="ChEBI" id="CHEBI:60240"/>
    </ligand>
</feature>
<evidence type="ECO:0000256" key="3">
    <source>
        <dbReference type="ARBA" id="ARBA00022475"/>
    </source>
</evidence>
<evidence type="ECO:0000256" key="19">
    <source>
        <dbReference type="SAM" id="Phobius"/>
    </source>
</evidence>
<feature type="binding site" evidence="16">
    <location>
        <position position="79"/>
    </location>
    <ligand>
        <name>substrate</name>
    </ligand>
</feature>
<dbReference type="CDD" id="cd14265">
    <property type="entry name" value="UDPK_IM_like"/>
    <property type="match status" value="1"/>
</dbReference>
<proteinExistence type="inferred from homology"/>
<evidence type="ECO:0000256" key="11">
    <source>
        <dbReference type="ARBA" id="ARBA00023098"/>
    </source>
</evidence>
<feature type="binding site" evidence="18">
    <location>
        <position position="86"/>
    </location>
    <ligand>
        <name>a divalent metal cation</name>
        <dbReference type="ChEBI" id="CHEBI:60240"/>
    </ligand>
</feature>
<keyword evidence="13" id="KW-0594">Phospholipid biosynthesis</keyword>
<evidence type="ECO:0000256" key="1">
    <source>
        <dbReference type="ARBA" id="ARBA00004651"/>
    </source>
</evidence>
<comment type="subcellular location">
    <subcellularLocation>
        <location evidence="1">Cell membrane</location>
        <topology evidence="1">Multi-pass membrane protein</topology>
    </subcellularLocation>
</comment>
<evidence type="ECO:0000256" key="17">
    <source>
        <dbReference type="PIRSR" id="PIRSR600829-3"/>
    </source>
</evidence>
<evidence type="ECO:0000256" key="10">
    <source>
        <dbReference type="ARBA" id="ARBA00022989"/>
    </source>
</evidence>
<feature type="transmembrane region" description="Helical" evidence="19">
    <location>
        <begin position="106"/>
        <end position="128"/>
    </location>
</feature>
<keyword evidence="21" id="KW-1185">Reference proteome</keyword>
<dbReference type="PANTHER" id="PTHR34299:SF1">
    <property type="entry name" value="DIACYLGLYCEROL KINASE"/>
    <property type="match status" value="1"/>
</dbReference>
<dbReference type="RefSeq" id="WP_124976948.1">
    <property type="nucleotide sequence ID" value="NZ_BFFP01000023.1"/>
</dbReference>
<keyword evidence="12 19" id="KW-0472">Membrane</keyword>
<feature type="active site" description="Proton acceptor" evidence="15">
    <location>
        <position position="79"/>
    </location>
</feature>
<comment type="caution">
    <text evidence="20">The sequence shown here is derived from an EMBL/GenBank/DDBJ whole genome shotgun (WGS) entry which is preliminary data.</text>
</comment>
<dbReference type="InterPro" id="IPR033717">
    <property type="entry name" value="UDPK"/>
</dbReference>
<keyword evidence="6 19" id="KW-0812">Transmembrane</keyword>
<comment type="similarity">
    <text evidence="2">Belongs to the bacterial diacylglycerol kinase family.</text>
</comment>
<evidence type="ECO:0000256" key="5">
    <source>
        <dbReference type="ARBA" id="ARBA00022679"/>
    </source>
</evidence>
<keyword evidence="8 20" id="KW-0418">Kinase</keyword>
<feature type="binding site" evidence="17">
    <location>
        <begin position="105"/>
        <end position="106"/>
    </location>
    <ligand>
        <name>ATP</name>
        <dbReference type="ChEBI" id="CHEBI:30616"/>
    </ligand>
</feature>
<keyword evidence="18" id="KW-0460">Magnesium</keyword>
<keyword evidence="10 19" id="KW-1133">Transmembrane helix</keyword>
<keyword evidence="7 17" id="KW-0547">Nucleotide-binding</keyword>
<evidence type="ECO:0000313" key="21">
    <source>
        <dbReference type="Proteomes" id="UP000286848"/>
    </source>
</evidence>
<keyword evidence="9 17" id="KW-0067">ATP-binding</keyword>
<dbReference type="Pfam" id="PF01219">
    <property type="entry name" value="DAGK_prokar"/>
    <property type="match status" value="1"/>
</dbReference>
<evidence type="ECO:0000256" key="7">
    <source>
        <dbReference type="ARBA" id="ARBA00022741"/>
    </source>
</evidence>
<evidence type="ECO:0000256" key="13">
    <source>
        <dbReference type="ARBA" id="ARBA00023209"/>
    </source>
</evidence>
<accession>A0A401IU46</accession>
<evidence type="ECO:0000256" key="12">
    <source>
        <dbReference type="ARBA" id="ARBA00023136"/>
    </source>
</evidence>
<keyword evidence="5" id="KW-0808">Transferase</keyword>
<dbReference type="GO" id="GO:0016301">
    <property type="term" value="F:kinase activity"/>
    <property type="evidence" value="ECO:0007669"/>
    <property type="project" value="UniProtKB-KW"/>
</dbReference>
<keyword evidence="3" id="KW-1003">Cell membrane</keyword>
<dbReference type="OrthoDB" id="9789934at2"/>
<dbReference type="Proteomes" id="UP000286848">
    <property type="component" value="Unassembled WGS sequence"/>
</dbReference>
<evidence type="ECO:0000256" key="9">
    <source>
        <dbReference type="ARBA" id="ARBA00022840"/>
    </source>
</evidence>
<evidence type="ECO:0000256" key="8">
    <source>
        <dbReference type="ARBA" id="ARBA00022777"/>
    </source>
</evidence>
<evidence type="ECO:0000313" key="20">
    <source>
        <dbReference type="EMBL" id="GBG95017.1"/>
    </source>
</evidence>
<reference evidence="20 21" key="1">
    <citation type="journal article" date="2019" name="Int. J. Syst. Evol. Microbiol.">
        <title>Lactobacillus salitolerans sp. nov., a novel lactic acid bacterium isolated from spent mushroom substrates.</title>
        <authorList>
            <person name="Tohno M."/>
            <person name="Tanizawa Y."/>
            <person name="Kojima Y."/>
            <person name="Sakamoto M."/>
            <person name="Nakamura Y."/>
            <person name="Ohkuma M."/>
            <person name="Kobayashi H."/>
        </authorList>
    </citation>
    <scope>NUCLEOTIDE SEQUENCE [LARGE SCALE GENOMIC DNA]</scope>
    <source>
        <strain evidence="20 21">YK43</strain>
    </source>
</reference>
<dbReference type="InterPro" id="IPR036945">
    <property type="entry name" value="DAGK_sf"/>
</dbReference>
<sequence length="136" mass="15420">MPMVLKDRKHSKTSWKNRSFIQAFKHAFVGLQTVYRDERNFRFDCFAAILVILAGFVLHVSNNEWRSLLLAIFLVLASEAWNTVIENLVDLVCGPTFKEPAKKAKDIAAGAVLLASLYAVFTATLILLPKIWAMFF</sequence>
<dbReference type="InterPro" id="IPR000829">
    <property type="entry name" value="DAGK"/>
</dbReference>
<dbReference type="PANTHER" id="PTHR34299">
    <property type="entry name" value="DIACYLGLYCEROL KINASE"/>
    <property type="match status" value="1"/>
</dbReference>
<protein>
    <submittedName>
        <fullName evidence="20">Diacylglycerol kinase</fullName>
    </submittedName>
</protein>
<keyword evidence="11" id="KW-0443">Lipid metabolism</keyword>
<evidence type="ECO:0000256" key="16">
    <source>
        <dbReference type="PIRSR" id="PIRSR600829-2"/>
    </source>
</evidence>
<dbReference type="Gene3D" id="1.10.287.3610">
    <property type="match status" value="1"/>
</dbReference>
<keyword evidence="18" id="KW-0479">Metal-binding</keyword>
<evidence type="ECO:0000256" key="14">
    <source>
        <dbReference type="ARBA" id="ARBA00023264"/>
    </source>
</evidence>
<evidence type="ECO:0000256" key="2">
    <source>
        <dbReference type="ARBA" id="ARBA00005967"/>
    </source>
</evidence>
<dbReference type="EMBL" id="BFFP01000023">
    <property type="protein sequence ID" value="GBG95017.1"/>
    <property type="molecule type" value="Genomic_DNA"/>
</dbReference>
<organism evidence="20 21">
    <name type="scientific">Ligilactobacillus salitolerans</name>
    <dbReference type="NCBI Taxonomy" id="1808352"/>
    <lineage>
        <taxon>Bacteria</taxon>
        <taxon>Bacillati</taxon>
        <taxon>Bacillota</taxon>
        <taxon>Bacilli</taxon>
        <taxon>Lactobacillales</taxon>
        <taxon>Lactobacillaceae</taxon>
        <taxon>Ligilactobacillus</taxon>
    </lineage>
</organism>
<dbReference type="AlphaFoldDB" id="A0A401IU46"/>
<name>A0A401IU46_9LACO</name>
<feature type="transmembrane region" description="Helical" evidence="19">
    <location>
        <begin position="41"/>
        <end position="61"/>
    </location>
</feature>